<keyword evidence="1" id="KW-1133">Transmembrane helix</keyword>
<sequence>MTRDDRTAARDATNRGQANLVALGVALLALTAVLGVALVVADGAFAGADRDPGEHRLASSLSDRLVAGDGPLTTRANVLNATAVAGLDRAGLADSFPVVGERDVRVRLDGETVARTGDVTGGTTVRRIVLVEREETVTTTPNLDRDAVTLPRRTDRVTLNIEPPTGTRLRTVRANGRVVAHDPAGLSGNVTVAVSRFETTTLAFDANGTLPTGSVDLTYYPTRTTKALLVVTVDD</sequence>
<reference evidence="2 3" key="1">
    <citation type="journal article" date="2019" name="Int. J. Syst. Evol. Microbiol.">
        <title>The Global Catalogue of Microorganisms (GCM) 10K type strain sequencing project: providing services to taxonomists for standard genome sequencing and annotation.</title>
        <authorList>
            <consortium name="The Broad Institute Genomics Platform"/>
            <consortium name="The Broad Institute Genome Sequencing Center for Infectious Disease"/>
            <person name="Wu L."/>
            <person name="Ma J."/>
        </authorList>
    </citation>
    <scope>NUCLEOTIDE SEQUENCE [LARGE SCALE GENOMIC DNA]</scope>
    <source>
        <strain evidence="2 3">CGMCC 1.10390</strain>
    </source>
</reference>
<organism evidence="2 3">
    <name type="scientific">Haloarchaeobius litoreus</name>
    <dbReference type="NCBI Taxonomy" id="755306"/>
    <lineage>
        <taxon>Archaea</taxon>
        <taxon>Methanobacteriati</taxon>
        <taxon>Methanobacteriota</taxon>
        <taxon>Stenosarchaea group</taxon>
        <taxon>Halobacteria</taxon>
        <taxon>Halobacteriales</taxon>
        <taxon>Halorubellaceae</taxon>
        <taxon>Haloarchaeobius</taxon>
    </lineage>
</organism>
<dbReference type="RefSeq" id="WP_256399671.1">
    <property type="nucleotide sequence ID" value="NZ_JANHJR010000002.1"/>
</dbReference>
<evidence type="ECO:0000256" key="1">
    <source>
        <dbReference type="SAM" id="Phobius"/>
    </source>
</evidence>
<keyword evidence="1" id="KW-0812">Transmembrane</keyword>
<proteinExistence type="predicted"/>
<dbReference type="AlphaFoldDB" id="A0ABD6DGS2"/>
<name>A0ABD6DGS2_9EURY</name>
<feature type="transmembrane region" description="Helical" evidence="1">
    <location>
        <begin position="20"/>
        <end position="41"/>
    </location>
</feature>
<protein>
    <recommendedName>
        <fullName evidence="4">Secreted glycoprotein</fullName>
    </recommendedName>
</protein>
<gene>
    <name evidence="2" type="ORF">ACFSBL_01770</name>
</gene>
<keyword evidence="3" id="KW-1185">Reference proteome</keyword>
<accession>A0ABD6DGS2</accession>
<keyword evidence="1" id="KW-0472">Membrane</keyword>
<evidence type="ECO:0008006" key="4">
    <source>
        <dbReference type="Google" id="ProtNLM"/>
    </source>
</evidence>
<comment type="caution">
    <text evidence="2">The sequence shown here is derived from an EMBL/GenBank/DDBJ whole genome shotgun (WGS) entry which is preliminary data.</text>
</comment>
<evidence type="ECO:0000313" key="3">
    <source>
        <dbReference type="Proteomes" id="UP001597034"/>
    </source>
</evidence>
<dbReference type="InterPro" id="IPR055687">
    <property type="entry name" value="DUF7263"/>
</dbReference>
<evidence type="ECO:0000313" key="2">
    <source>
        <dbReference type="EMBL" id="MFD1644399.1"/>
    </source>
</evidence>
<dbReference type="EMBL" id="JBHUDO010000001">
    <property type="protein sequence ID" value="MFD1644399.1"/>
    <property type="molecule type" value="Genomic_DNA"/>
</dbReference>
<dbReference type="Pfam" id="PF23924">
    <property type="entry name" value="DUF7263"/>
    <property type="match status" value="1"/>
</dbReference>
<dbReference type="Proteomes" id="UP001597034">
    <property type="component" value="Unassembled WGS sequence"/>
</dbReference>